<comment type="similarity">
    <text evidence="1">Belongs to the short-chain dehydrogenases/reductases (SDR) family.</text>
</comment>
<dbReference type="PANTHER" id="PTHR44229:SF4">
    <property type="entry name" value="15-HYDROXYPROSTAGLANDIN DEHYDROGENASE [NAD(+)]"/>
    <property type="match status" value="1"/>
</dbReference>
<dbReference type="STRING" id="559298.A0A179US78"/>
<dbReference type="EMBL" id="GG657461">
    <property type="protein sequence ID" value="OAT10946.1"/>
    <property type="molecule type" value="Genomic_DNA"/>
</dbReference>
<dbReference type="InterPro" id="IPR002347">
    <property type="entry name" value="SDR_fam"/>
</dbReference>
<dbReference type="AlphaFoldDB" id="A0A179US78"/>
<keyword evidence="3" id="KW-0560">Oxidoreductase</keyword>
<dbReference type="Pfam" id="PF00106">
    <property type="entry name" value="adh_short"/>
    <property type="match status" value="2"/>
</dbReference>
<dbReference type="PANTHER" id="PTHR44229">
    <property type="entry name" value="15-HYDROXYPROSTAGLANDIN DEHYDROGENASE [NAD(+)]"/>
    <property type="match status" value="1"/>
</dbReference>
<dbReference type="InterPro" id="IPR036291">
    <property type="entry name" value="NAD(P)-bd_dom_sf"/>
</dbReference>
<keyword evidence="7" id="KW-1185">Reference proteome</keyword>
<dbReference type="VEuPathDB" id="FungiDB:BDBG_06714"/>
<dbReference type="EMBL" id="GG657461">
    <property type="protein sequence ID" value="OAT10947.1"/>
    <property type="molecule type" value="Genomic_DNA"/>
</dbReference>
<dbReference type="InterPro" id="IPR020904">
    <property type="entry name" value="Sc_DH/Rdtase_CS"/>
</dbReference>
<feature type="region of interest" description="Disordered" evidence="4">
    <location>
        <begin position="303"/>
        <end position="324"/>
    </location>
</feature>
<dbReference type="GO" id="GO:0016616">
    <property type="term" value="F:oxidoreductase activity, acting on the CH-OH group of donors, NAD or NADP as acceptor"/>
    <property type="evidence" value="ECO:0007669"/>
    <property type="project" value="TreeGrafter"/>
</dbReference>
<protein>
    <submittedName>
        <fullName evidence="5 6">AdhA protein</fullName>
    </submittedName>
</protein>
<proteinExistence type="inferred from homology"/>
<evidence type="ECO:0000313" key="6">
    <source>
        <dbReference type="EMBL" id="OAT10947.1"/>
    </source>
</evidence>
<evidence type="ECO:0000256" key="3">
    <source>
        <dbReference type="ARBA" id="ARBA00023002"/>
    </source>
</evidence>
<sequence length="432" mass="46990">MSTTSPWPSAFHPRAMDFNSPTPLDFIRGKTILLTGGASGFGAAFFSRWAAEGATVIMGDINTASGNQLVKRVREETKNPNLHFLPLDVTSWESQVEFFREAVKLSPHGGIDTVVANAGINKMKESKYFEEPPVDYLNDPNPPAPRFSTIDVNLTGTLYTTHLALFYLPRNPGSTPCSPASSEFTTHLPANTERDRHILLLGSVASILPLPSQAPYCISKHGVMGLFRSLRATTPLRDGIRVNMLCPYFTETPIIGVSGKAILSGVALTDINHVCDAATRFVADPGCVGRSVVIAPKLRVRSPLSGPSPSGRSEREEERIPGVGGMKGIPNMEDIYDLPTNAANGGRQSEAKVGGGGGMEVREIAIWEFYAHDFDDAELFSRRMIGILLMAARIRGWWLFVVDLWDGFTMVLKKAFGGAGKQPGSDKRKKNI</sequence>
<evidence type="ECO:0000256" key="2">
    <source>
        <dbReference type="ARBA" id="ARBA00022857"/>
    </source>
</evidence>
<organism evidence="5 7">
    <name type="scientific">Blastomyces gilchristii (strain SLH14081)</name>
    <name type="common">Blastomyces dermatitidis</name>
    <dbReference type="NCBI Taxonomy" id="559298"/>
    <lineage>
        <taxon>Eukaryota</taxon>
        <taxon>Fungi</taxon>
        <taxon>Dikarya</taxon>
        <taxon>Ascomycota</taxon>
        <taxon>Pezizomycotina</taxon>
        <taxon>Eurotiomycetes</taxon>
        <taxon>Eurotiomycetidae</taxon>
        <taxon>Onygenales</taxon>
        <taxon>Ajellomycetaceae</taxon>
        <taxon>Blastomyces</taxon>
    </lineage>
</organism>
<dbReference type="OrthoDB" id="5371740at2759"/>
<reference evidence="5" key="1">
    <citation type="submission" date="2009-02" db="EMBL/GenBank/DDBJ databases">
        <title>The Genome Sequence of Blastomyces dermatitidis strain SLH14081.</title>
        <authorList>
            <consortium name="The Broad Institute Genome Sequencing Platform"/>
            <consortium name="Broad Institute Microbial Sequencing Center."/>
            <person name="Champion M."/>
            <person name="Cuomo C."/>
            <person name="Ma L.-J."/>
            <person name="Henn M.R."/>
            <person name="Klein B."/>
            <person name="Goldman B."/>
            <person name="Young S."/>
            <person name="Kodira C.D."/>
            <person name="Zeng Q."/>
            <person name="Koehrsen M."/>
            <person name="Alvarado L."/>
            <person name="Berlin A.M."/>
            <person name="Heiman D.I."/>
            <person name="Hepburn T.A."/>
            <person name="Saif S."/>
            <person name="Shea T.D."/>
            <person name="Shenoy N."/>
            <person name="Sykes S."/>
            <person name="Galagan J."/>
            <person name="Nusbaum C."/>
            <person name="Birren B."/>
        </authorList>
    </citation>
    <scope>NUCLEOTIDE SEQUENCE</scope>
    <source>
        <strain evidence="5">SLH14081</strain>
    </source>
</reference>
<evidence type="ECO:0000256" key="4">
    <source>
        <dbReference type="SAM" id="MobiDB-lite"/>
    </source>
</evidence>
<dbReference type="GeneID" id="8503260"/>
<dbReference type="PROSITE" id="PS00061">
    <property type="entry name" value="ADH_SHORT"/>
    <property type="match status" value="1"/>
</dbReference>
<dbReference type="KEGG" id="bgh:BDBG_06714"/>
<name>A0A179US78_BLAGS</name>
<dbReference type="GO" id="GO:0005737">
    <property type="term" value="C:cytoplasm"/>
    <property type="evidence" value="ECO:0007669"/>
    <property type="project" value="TreeGrafter"/>
</dbReference>
<accession>A0A179US78</accession>
<dbReference type="PRINTS" id="PR00081">
    <property type="entry name" value="GDHRDH"/>
</dbReference>
<dbReference type="RefSeq" id="XP_031579590.1">
    <property type="nucleotide sequence ID" value="XM_031722743.1"/>
</dbReference>
<evidence type="ECO:0000313" key="7">
    <source>
        <dbReference type="Proteomes" id="UP000002038"/>
    </source>
</evidence>
<gene>
    <name evidence="5" type="ORF">BDBG_06714</name>
</gene>
<evidence type="ECO:0000313" key="5">
    <source>
        <dbReference type="EMBL" id="OAT10946.1"/>
    </source>
</evidence>
<evidence type="ECO:0000256" key="1">
    <source>
        <dbReference type="ARBA" id="ARBA00006484"/>
    </source>
</evidence>
<dbReference type="Gene3D" id="3.40.50.720">
    <property type="entry name" value="NAD(P)-binding Rossmann-like Domain"/>
    <property type="match status" value="1"/>
</dbReference>
<dbReference type="SUPFAM" id="SSF51735">
    <property type="entry name" value="NAD(P)-binding Rossmann-fold domains"/>
    <property type="match status" value="1"/>
</dbReference>
<keyword evidence="2" id="KW-0521">NADP</keyword>
<reference evidence="7" key="2">
    <citation type="journal article" date="2015" name="PLoS Genet.">
        <title>The dynamic genome and transcriptome of the human fungal pathogen Blastomyces and close relative Emmonsia.</title>
        <authorList>
            <person name="Munoz J.F."/>
            <person name="Gauthier G.M."/>
            <person name="Desjardins C.A."/>
            <person name="Gallo J.E."/>
            <person name="Holder J."/>
            <person name="Sullivan T.D."/>
            <person name="Marty A.J."/>
            <person name="Carmen J.C."/>
            <person name="Chen Z."/>
            <person name="Ding L."/>
            <person name="Gujja S."/>
            <person name="Magrini V."/>
            <person name="Misas E."/>
            <person name="Mitreva M."/>
            <person name="Priest M."/>
            <person name="Saif S."/>
            <person name="Whiston E.A."/>
            <person name="Young S."/>
            <person name="Zeng Q."/>
            <person name="Goldman W.E."/>
            <person name="Mardis E.R."/>
            <person name="Taylor J.W."/>
            <person name="McEwen J.G."/>
            <person name="Clay O.K."/>
            <person name="Klein B.S."/>
            <person name="Cuomo C.A."/>
        </authorList>
    </citation>
    <scope>NUCLEOTIDE SEQUENCE [LARGE SCALE GENOMIC DNA]</scope>
    <source>
        <strain evidence="7">SLH14081</strain>
    </source>
</reference>
<dbReference type="Proteomes" id="UP000002038">
    <property type="component" value="Unassembled WGS sequence"/>
</dbReference>
<dbReference type="RefSeq" id="XP_002623275.1">
    <property type="nucleotide sequence ID" value="XM_002623229.2"/>
</dbReference>